<keyword evidence="1" id="KW-0805">Transcription regulation</keyword>
<feature type="compositionally biased region" description="Basic and acidic residues" evidence="5">
    <location>
        <begin position="18"/>
        <end position="34"/>
    </location>
</feature>
<dbReference type="GO" id="GO:0003677">
    <property type="term" value="F:DNA binding"/>
    <property type="evidence" value="ECO:0007669"/>
    <property type="project" value="UniProtKB-KW"/>
</dbReference>
<evidence type="ECO:0000256" key="4">
    <source>
        <dbReference type="ARBA" id="ARBA00023242"/>
    </source>
</evidence>
<dbReference type="InterPro" id="IPR053187">
    <property type="entry name" value="Notoamide_regulator"/>
</dbReference>
<dbReference type="InParanoid" id="G5EAT7"/>
<dbReference type="STRING" id="227321.G5EAT7"/>
<dbReference type="PROSITE" id="PS50048">
    <property type="entry name" value="ZN2_CY6_FUNGAL_2"/>
    <property type="match status" value="1"/>
</dbReference>
<dbReference type="CDD" id="cd00067">
    <property type="entry name" value="GAL4"/>
    <property type="match status" value="1"/>
</dbReference>
<name>G5EAT7_EMENI</name>
<dbReference type="AlphaFoldDB" id="G5EAT7"/>
<protein>
    <recommendedName>
        <fullName evidence="6">Zn(2)-C6 fungal-type domain-containing protein</fullName>
    </recommendedName>
</protein>
<keyword evidence="2" id="KW-0238">DNA-binding</keyword>
<sequence>MVDHSMRNNLRPLAPKGPDTEARPTSRSPEETRTKRASTACGECKLRRTKCTVDDSGGPCTECALHNRECIIDELADRRRKIAAKETEENLRRTQMELQATRRELEYYRSYVNYLLTSIRSCQEGDLSKIVKVIRRGTSDEEILSYLSQIVPVFPPFDPRTSRGSDLMDGENGLTPGRRAPGPAYR</sequence>
<dbReference type="OMA" id="SAACTEC"/>
<evidence type="ECO:0000313" key="7">
    <source>
        <dbReference type="EMBL" id="CBF75111.1"/>
    </source>
</evidence>
<dbReference type="Pfam" id="PF00172">
    <property type="entry name" value="Zn_clus"/>
    <property type="match status" value="1"/>
</dbReference>
<dbReference type="SMART" id="SM00066">
    <property type="entry name" value="GAL4"/>
    <property type="match status" value="1"/>
</dbReference>
<dbReference type="Proteomes" id="UP000000560">
    <property type="component" value="Chromosome II"/>
</dbReference>
<gene>
    <name evidence="7" type="ORF">ANIA_03911</name>
</gene>
<proteinExistence type="predicted"/>
<dbReference type="RefSeq" id="XP_661515.1">
    <property type="nucleotide sequence ID" value="XM_656423.2"/>
</dbReference>
<reference evidence="8" key="1">
    <citation type="journal article" date="2005" name="Nature">
        <title>Sequencing of Aspergillus nidulans and comparative analysis with A. fumigatus and A. oryzae.</title>
        <authorList>
            <person name="Galagan J.E."/>
            <person name="Calvo S.E."/>
            <person name="Cuomo C."/>
            <person name="Ma L.J."/>
            <person name="Wortman J.R."/>
            <person name="Batzoglou S."/>
            <person name="Lee S.I."/>
            <person name="Basturkmen M."/>
            <person name="Spevak C.C."/>
            <person name="Clutterbuck J."/>
            <person name="Kapitonov V."/>
            <person name="Jurka J."/>
            <person name="Scazzocchio C."/>
            <person name="Farman M."/>
            <person name="Butler J."/>
            <person name="Purcell S."/>
            <person name="Harris S."/>
            <person name="Braus G.H."/>
            <person name="Draht O."/>
            <person name="Busch S."/>
            <person name="D'Enfert C."/>
            <person name="Bouchier C."/>
            <person name="Goldman G.H."/>
            <person name="Bell-Pedersen D."/>
            <person name="Griffiths-Jones S."/>
            <person name="Doonan J.H."/>
            <person name="Yu J."/>
            <person name="Vienken K."/>
            <person name="Pain A."/>
            <person name="Freitag M."/>
            <person name="Selker E.U."/>
            <person name="Archer D.B."/>
            <person name="Penalva M.A."/>
            <person name="Oakley B.R."/>
            <person name="Momany M."/>
            <person name="Tanaka T."/>
            <person name="Kumagai T."/>
            <person name="Asai K."/>
            <person name="Machida M."/>
            <person name="Nierman W.C."/>
            <person name="Denning D.W."/>
            <person name="Caddick M."/>
            <person name="Hynes M."/>
            <person name="Paoletti M."/>
            <person name="Fischer R."/>
            <person name="Miller B."/>
            <person name="Dyer P."/>
            <person name="Sachs M.S."/>
            <person name="Osmani S.A."/>
            <person name="Birren B.W."/>
        </authorList>
    </citation>
    <scope>NUCLEOTIDE SEQUENCE [LARGE SCALE GENOMIC DNA]</scope>
    <source>
        <strain evidence="8">FGSC A4 / ATCC 38163 / CBS 112.46 / NRRL 194 / M139</strain>
    </source>
</reference>
<dbReference type="HOGENOM" id="CLU_127229_0_0_1"/>
<dbReference type="PROSITE" id="PS00463">
    <property type="entry name" value="ZN2_CY6_FUNGAL_1"/>
    <property type="match status" value="1"/>
</dbReference>
<dbReference type="InterPro" id="IPR036864">
    <property type="entry name" value="Zn2-C6_fun-type_DNA-bd_sf"/>
</dbReference>
<organism evidence="7 8">
    <name type="scientific">Emericella nidulans (strain FGSC A4 / ATCC 38163 / CBS 112.46 / NRRL 194 / M139)</name>
    <name type="common">Aspergillus nidulans</name>
    <dbReference type="NCBI Taxonomy" id="227321"/>
    <lineage>
        <taxon>Eukaryota</taxon>
        <taxon>Fungi</taxon>
        <taxon>Dikarya</taxon>
        <taxon>Ascomycota</taxon>
        <taxon>Pezizomycotina</taxon>
        <taxon>Eurotiomycetes</taxon>
        <taxon>Eurotiomycetidae</taxon>
        <taxon>Eurotiales</taxon>
        <taxon>Aspergillaceae</taxon>
        <taxon>Aspergillus</taxon>
        <taxon>Aspergillus subgen. Nidulantes</taxon>
    </lineage>
</organism>
<accession>C8V693</accession>
<evidence type="ECO:0000256" key="3">
    <source>
        <dbReference type="ARBA" id="ARBA00023163"/>
    </source>
</evidence>
<dbReference type="SUPFAM" id="SSF57701">
    <property type="entry name" value="Zn2/Cys6 DNA-binding domain"/>
    <property type="match status" value="1"/>
</dbReference>
<evidence type="ECO:0000256" key="5">
    <source>
        <dbReference type="SAM" id="MobiDB-lite"/>
    </source>
</evidence>
<dbReference type="PANTHER" id="PTHR47256">
    <property type="entry name" value="ZN(II)2CYS6 TRANSCRIPTION FACTOR (EUROFUNG)-RELATED"/>
    <property type="match status" value="1"/>
</dbReference>
<evidence type="ECO:0000259" key="6">
    <source>
        <dbReference type="PROSITE" id="PS50048"/>
    </source>
</evidence>
<dbReference type="KEGG" id="ani:ANIA_03911"/>
<feature type="domain" description="Zn(2)-C6 fungal-type" evidence="6">
    <location>
        <begin position="40"/>
        <end position="72"/>
    </location>
</feature>
<dbReference type="InterPro" id="IPR001138">
    <property type="entry name" value="Zn2Cys6_DnaBD"/>
</dbReference>
<dbReference type="VEuPathDB" id="FungiDB:AN3911"/>
<feature type="region of interest" description="Disordered" evidence="5">
    <location>
        <begin position="1"/>
        <end position="38"/>
    </location>
</feature>
<accession>G5EAT7</accession>
<keyword evidence="4" id="KW-0539">Nucleus</keyword>
<dbReference type="GO" id="GO:0008270">
    <property type="term" value="F:zinc ion binding"/>
    <property type="evidence" value="ECO:0007669"/>
    <property type="project" value="InterPro"/>
</dbReference>
<dbReference type="GO" id="GO:0000981">
    <property type="term" value="F:DNA-binding transcription factor activity, RNA polymerase II-specific"/>
    <property type="evidence" value="ECO:0007669"/>
    <property type="project" value="InterPro"/>
</dbReference>
<feature type="region of interest" description="Disordered" evidence="5">
    <location>
        <begin position="158"/>
        <end position="186"/>
    </location>
</feature>
<dbReference type="Gene3D" id="4.10.240.10">
    <property type="entry name" value="Zn(2)-C6 fungal-type DNA-binding domain"/>
    <property type="match status" value="1"/>
</dbReference>
<keyword evidence="3" id="KW-0804">Transcription</keyword>
<evidence type="ECO:0000256" key="2">
    <source>
        <dbReference type="ARBA" id="ARBA00023125"/>
    </source>
</evidence>
<evidence type="ECO:0000313" key="8">
    <source>
        <dbReference type="Proteomes" id="UP000000560"/>
    </source>
</evidence>
<dbReference type="EMBL" id="BN001302">
    <property type="protein sequence ID" value="CBF75111.1"/>
    <property type="molecule type" value="Genomic_DNA"/>
</dbReference>
<reference evidence="8" key="2">
    <citation type="journal article" date="2009" name="Fungal Genet. Biol.">
        <title>The 2008 update of the Aspergillus nidulans genome annotation: a community effort.</title>
        <authorList>
            <person name="Wortman J.R."/>
            <person name="Gilsenan J.M."/>
            <person name="Joardar V."/>
            <person name="Deegan J."/>
            <person name="Clutterbuck J."/>
            <person name="Andersen M.R."/>
            <person name="Archer D."/>
            <person name="Bencina M."/>
            <person name="Braus G."/>
            <person name="Coutinho P."/>
            <person name="von Dohren H."/>
            <person name="Doonan J."/>
            <person name="Driessen A.J."/>
            <person name="Durek P."/>
            <person name="Espeso E."/>
            <person name="Fekete E."/>
            <person name="Flipphi M."/>
            <person name="Estrada C.G."/>
            <person name="Geysens S."/>
            <person name="Goldman G."/>
            <person name="de Groot P.W."/>
            <person name="Hansen K."/>
            <person name="Harris S.D."/>
            <person name="Heinekamp T."/>
            <person name="Helmstaedt K."/>
            <person name="Henrissat B."/>
            <person name="Hofmann G."/>
            <person name="Homan T."/>
            <person name="Horio T."/>
            <person name="Horiuchi H."/>
            <person name="James S."/>
            <person name="Jones M."/>
            <person name="Karaffa L."/>
            <person name="Karanyi Z."/>
            <person name="Kato M."/>
            <person name="Keller N."/>
            <person name="Kelly D.E."/>
            <person name="Kiel J.A."/>
            <person name="Kim J.M."/>
            <person name="van der Klei I.J."/>
            <person name="Klis F.M."/>
            <person name="Kovalchuk A."/>
            <person name="Krasevec N."/>
            <person name="Kubicek C.P."/>
            <person name="Liu B."/>
            <person name="Maccabe A."/>
            <person name="Meyer V."/>
            <person name="Mirabito P."/>
            <person name="Miskei M."/>
            <person name="Mos M."/>
            <person name="Mullins J."/>
            <person name="Nelson D.R."/>
            <person name="Nielsen J."/>
            <person name="Oakley B.R."/>
            <person name="Osmani S.A."/>
            <person name="Pakula T."/>
            <person name="Paszewski A."/>
            <person name="Paulsen I."/>
            <person name="Pilsyk S."/>
            <person name="Pocsi I."/>
            <person name="Punt P.J."/>
            <person name="Ram A.F."/>
            <person name="Ren Q."/>
            <person name="Robellet X."/>
            <person name="Robson G."/>
            <person name="Seiboth B."/>
            <person name="van Solingen P."/>
            <person name="Specht T."/>
            <person name="Sun J."/>
            <person name="Taheri-Talesh N."/>
            <person name="Takeshita N."/>
            <person name="Ussery D."/>
            <person name="vanKuyk P.A."/>
            <person name="Visser H."/>
            <person name="van de Vondervoort P.J."/>
            <person name="de Vries R.P."/>
            <person name="Walton J."/>
            <person name="Xiang X."/>
            <person name="Xiong Y."/>
            <person name="Zeng A.P."/>
            <person name="Brandt B.W."/>
            <person name="Cornell M.J."/>
            <person name="van den Hondel C.A."/>
            <person name="Visser J."/>
            <person name="Oliver S.G."/>
            <person name="Turner G."/>
        </authorList>
    </citation>
    <scope>GENOME REANNOTATION</scope>
    <source>
        <strain evidence="8">FGSC A4 / ATCC 38163 / CBS 112.46 / NRRL 194 / M139</strain>
    </source>
</reference>
<keyword evidence="8" id="KW-1185">Reference proteome</keyword>
<dbReference type="PANTHER" id="PTHR47256:SF1">
    <property type="entry name" value="ZN(II)2CYS6 TRANSCRIPTION FACTOR (EUROFUNG)"/>
    <property type="match status" value="1"/>
</dbReference>
<dbReference type="OrthoDB" id="4356994at2759"/>
<dbReference type="GeneID" id="2873336"/>
<evidence type="ECO:0000256" key="1">
    <source>
        <dbReference type="ARBA" id="ARBA00023015"/>
    </source>
</evidence>